<proteinExistence type="predicted"/>
<comment type="caution">
    <text evidence="1">The sequence shown here is derived from an EMBL/GenBank/DDBJ whole genome shotgun (WGS) entry which is preliminary data.</text>
</comment>
<dbReference type="PROSITE" id="PS51257">
    <property type="entry name" value="PROKAR_LIPOPROTEIN"/>
    <property type="match status" value="1"/>
</dbReference>
<evidence type="ECO:0000313" key="2">
    <source>
        <dbReference type="Proteomes" id="UP000281118"/>
    </source>
</evidence>
<dbReference type="OrthoDB" id="8656237at2"/>
<name>A0A3S1A304_9BURK</name>
<sequence length="142" mass="14954">MLTRPRHPLPTMLAIVAGAVVTLLAGCDRAGTASQPGAEEIAIRTAPVEQVFQGTLAGQPVHLVVHDCEVLRVQQGAQGRIEWTSVLAPEPYPFPTACERQSLSFDAGQVTAKLGRRAFGAGGCCASGGTYRSADGLNWKKL</sequence>
<dbReference type="RefSeq" id="WP_126021993.1">
    <property type="nucleotide sequence ID" value="NZ_RXFT01000004.1"/>
</dbReference>
<dbReference type="Proteomes" id="UP000281118">
    <property type="component" value="Unassembled WGS sequence"/>
</dbReference>
<accession>A0A3S1A304</accession>
<organism evidence="1 2">
    <name type="scientific">Variovorax guangxiensis</name>
    <dbReference type="NCBI Taxonomy" id="1775474"/>
    <lineage>
        <taxon>Bacteria</taxon>
        <taxon>Pseudomonadati</taxon>
        <taxon>Pseudomonadota</taxon>
        <taxon>Betaproteobacteria</taxon>
        <taxon>Burkholderiales</taxon>
        <taxon>Comamonadaceae</taxon>
        <taxon>Variovorax</taxon>
    </lineage>
</organism>
<protein>
    <submittedName>
        <fullName evidence="1">Uncharacterized protein</fullName>
    </submittedName>
</protein>
<evidence type="ECO:0000313" key="1">
    <source>
        <dbReference type="EMBL" id="RUR67841.1"/>
    </source>
</evidence>
<dbReference type="EMBL" id="RXFT01000004">
    <property type="protein sequence ID" value="RUR67841.1"/>
    <property type="molecule type" value="Genomic_DNA"/>
</dbReference>
<gene>
    <name evidence="1" type="ORF">EJP67_12320</name>
</gene>
<reference evidence="1 2" key="1">
    <citation type="submission" date="2018-12" db="EMBL/GenBank/DDBJ databases">
        <title>The genome sequences of Variovorax guangxiensis DSM 27352.</title>
        <authorList>
            <person name="Gao J."/>
            <person name="Sun J."/>
        </authorList>
    </citation>
    <scope>NUCLEOTIDE SEQUENCE [LARGE SCALE GENOMIC DNA]</scope>
    <source>
        <strain evidence="1 2">DSM 27352</strain>
    </source>
</reference>
<dbReference type="AlphaFoldDB" id="A0A3S1A304"/>